<organism evidence="1">
    <name type="scientific">Daphnia magna</name>
    <dbReference type="NCBI Taxonomy" id="35525"/>
    <lineage>
        <taxon>Eukaryota</taxon>
        <taxon>Metazoa</taxon>
        <taxon>Ecdysozoa</taxon>
        <taxon>Arthropoda</taxon>
        <taxon>Crustacea</taxon>
        <taxon>Branchiopoda</taxon>
        <taxon>Diplostraca</taxon>
        <taxon>Cladocera</taxon>
        <taxon>Anomopoda</taxon>
        <taxon>Daphniidae</taxon>
        <taxon>Daphnia</taxon>
    </lineage>
</organism>
<evidence type="ECO:0000313" key="1">
    <source>
        <dbReference type="EMBL" id="JAN79546.1"/>
    </source>
</evidence>
<proteinExistence type="predicted"/>
<sequence>MALRPITLHKLIVTGCDFSRAIKINQDSKRKRKRKIKQNWKWKMITSVKSDDQSTERSSI</sequence>
<reference evidence="1" key="1">
    <citation type="submission" date="2015-10" db="EMBL/GenBank/DDBJ databases">
        <title>EvidentialGene: Evidence-directed Construction of Complete mRNA Transcriptomes without Genomes.</title>
        <authorList>
            <person name="Gilbert D.G."/>
        </authorList>
    </citation>
    <scope>NUCLEOTIDE SEQUENCE</scope>
</reference>
<dbReference type="AlphaFoldDB" id="A0A0P6CK50"/>
<accession>A0A0P6CK50</accession>
<dbReference type="EMBL" id="GDIQ01015191">
    <property type="protein sequence ID" value="JAN79546.1"/>
    <property type="molecule type" value="Transcribed_RNA"/>
</dbReference>
<name>A0A0P6CK50_9CRUS</name>
<protein>
    <submittedName>
        <fullName evidence="1">Uncharacterized protein</fullName>
    </submittedName>
</protein>